<dbReference type="GO" id="GO:0016020">
    <property type="term" value="C:membrane"/>
    <property type="evidence" value="ECO:0007669"/>
    <property type="project" value="UniProtKB-SubCell"/>
</dbReference>
<reference evidence="13 17" key="2">
    <citation type="submission" date="2016-11" db="EMBL/GenBank/DDBJ databases">
        <authorList>
            <person name="Jaros S."/>
            <person name="Januszkiewicz K."/>
            <person name="Wedrychowicz H."/>
        </authorList>
    </citation>
    <scope>NUCLEOTIDE SEQUENCE [LARGE SCALE GENOMIC DNA]</scope>
    <source>
        <strain evidence="13 17">NF2</strain>
    </source>
</reference>
<dbReference type="NCBIfam" id="NF002849">
    <property type="entry name" value="PRK03113.1"/>
    <property type="match status" value="1"/>
</dbReference>
<dbReference type="PANTHER" id="PTHR43469">
    <property type="entry name" value="DISULFIDE FORMATION PROTEIN-RELATED"/>
    <property type="match status" value="1"/>
</dbReference>
<evidence type="ECO:0000256" key="9">
    <source>
        <dbReference type="ARBA" id="ARBA00023157"/>
    </source>
</evidence>
<dbReference type="InterPro" id="IPR023380">
    <property type="entry name" value="DsbB-like_sf"/>
</dbReference>
<evidence type="ECO:0000313" key="15">
    <source>
        <dbReference type="EMBL" id="KLH97142.1"/>
    </source>
</evidence>
<evidence type="ECO:0000313" key="16">
    <source>
        <dbReference type="Proteomes" id="UP000035218"/>
    </source>
</evidence>
<dbReference type="OrthoDB" id="158402at2"/>
<keyword evidence="5" id="KW-0249">Electron transport</keyword>
<dbReference type="GO" id="GO:0015035">
    <property type="term" value="F:protein-disulfide reductase activity"/>
    <property type="evidence" value="ECO:0007669"/>
    <property type="project" value="InterPro"/>
</dbReference>
<evidence type="ECO:0000256" key="1">
    <source>
        <dbReference type="ARBA" id="ARBA00004141"/>
    </source>
</evidence>
<dbReference type="Pfam" id="PF02600">
    <property type="entry name" value="DsbB"/>
    <property type="match status" value="1"/>
</dbReference>
<dbReference type="PANTHER" id="PTHR43469:SF1">
    <property type="entry name" value="SPBETA PROPHAGE-DERIVED DISULFIDE BOND FORMATION PROTEIN B"/>
    <property type="match status" value="1"/>
</dbReference>
<organism evidence="13 17">
    <name type="scientific">Brevibacillus formosus</name>
    <dbReference type="NCBI Taxonomy" id="54913"/>
    <lineage>
        <taxon>Bacteria</taxon>
        <taxon>Bacillati</taxon>
        <taxon>Bacillota</taxon>
        <taxon>Bacilli</taxon>
        <taxon>Bacillales</taxon>
        <taxon>Paenibacillaceae</taxon>
        <taxon>Brevibacillus</taxon>
    </lineage>
</organism>
<evidence type="ECO:0000256" key="7">
    <source>
        <dbReference type="ARBA" id="ARBA00023002"/>
    </source>
</evidence>
<dbReference type="HAMAP" id="MF_00287">
    <property type="entry name" value="BdbC"/>
    <property type="match status" value="1"/>
</dbReference>
<feature type="transmembrane region" description="Helical" evidence="12">
    <location>
        <begin position="65"/>
        <end position="84"/>
    </location>
</feature>
<dbReference type="AlphaFoldDB" id="A0A0H0SHU4"/>
<feature type="transmembrane region" description="Helical" evidence="12">
    <location>
        <begin position="111"/>
        <end position="136"/>
    </location>
</feature>
<name>A0A0H0SHU4_9BACL</name>
<comment type="subcellular location">
    <subcellularLocation>
        <location evidence="1">Membrane</location>
        <topology evidence="1">Multi-pass membrane protein</topology>
    </subcellularLocation>
</comment>
<keyword evidence="9" id="KW-1015">Disulfide bond</keyword>
<evidence type="ECO:0000313" key="13">
    <source>
        <dbReference type="EMBL" id="ASJ52961.1"/>
    </source>
</evidence>
<dbReference type="SUPFAM" id="SSF158442">
    <property type="entry name" value="DsbB-like"/>
    <property type="match status" value="1"/>
</dbReference>
<feature type="transmembrane region" description="Helical" evidence="12">
    <location>
        <begin position="41"/>
        <end position="58"/>
    </location>
</feature>
<accession>A0A0H0SHU4</accession>
<evidence type="ECO:0000256" key="3">
    <source>
        <dbReference type="ARBA" id="ARBA00022448"/>
    </source>
</evidence>
<evidence type="ECO:0000256" key="11">
    <source>
        <dbReference type="ARBA" id="ARBA00023284"/>
    </source>
</evidence>
<keyword evidence="6 12" id="KW-1133">Transmembrane helix</keyword>
<reference evidence="14 18" key="3">
    <citation type="submission" date="2019-06" db="EMBL/GenBank/DDBJ databases">
        <title>Whole genome shotgun sequence of Brevibacillus formosus NBRC 15716.</title>
        <authorList>
            <person name="Hosoyama A."/>
            <person name="Uohara A."/>
            <person name="Ohji S."/>
            <person name="Ichikawa N."/>
        </authorList>
    </citation>
    <scope>NUCLEOTIDE SEQUENCE [LARGE SCALE GENOMIC DNA]</scope>
    <source>
        <strain evidence="14 18">NBRC 15716</strain>
    </source>
</reference>
<gene>
    <name evidence="14" type="primary">dsbB</name>
    <name evidence="15" type="ORF">AA984_21505</name>
    <name evidence="14" type="ORF">BFO01nite_30210</name>
    <name evidence="13" type="ORF">BP422_04975</name>
</gene>
<feature type="transmembrane region" description="Helical" evidence="12">
    <location>
        <begin position="12"/>
        <end position="29"/>
    </location>
</feature>
<evidence type="ECO:0000256" key="6">
    <source>
        <dbReference type="ARBA" id="ARBA00022989"/>
    </source>
</evidence>
<evidence type="ECO:0000313" key="18">
    <source>
        <dbReference type="Proteomes" id="UP000319498"/>
    </source>
</evidence>
<protein>
    <submittedName>
        <fullName evidence="13">Disulfide bond formation protein B</fullName>
    </submittedName>
    <submittedName>
        <fullName evidence="14">Disulfide formation protein</fullName>
    </submittedName>
    <submittedName>
        <fullName evidence="15">Disulfide oxidoreductase</fullName>
    </submittedName>
</protein>
<dbReference type="RefSeq" id="WP_047072664.1">
    <property type="nucleotide sequence ID" value="NZ_BJOL01000016.1"/>
</dbReference>
<keyword evidence="4 12" id="KW-0812">Transmembrane</keyword>
<evidence type="ECO:0000256" key="2">
    <source>
        <dbReference type="ARBA" id="ARBA00007602"/>
    </source>
</evidence>
<dbReference type="InterPro" id="IPR003752">
    <property type="entry name" value="DiS_bond_form_DsbB/BdbC"/>
</dbReference>
<keyword evidence="3" id="KW-0813">Transport</keyword>
<evidence type="ECO:0000256" key="5">
    <source>
        <dbReference type="ARBA" id="ARBA00022982"/>
    </source>
</evidence>
<evidence type="ECO:0000256" key="10">
    <source>
        <dbReference type="ARBA" id="ARBA00023186"/>
    </source>
</evidence>
<proteinExistence type="inferred from homology"/>
<evidence type="ECO:0000256" key="4">
    <source>
        <dbReference type="ARBA" id="ARBA00022692"/>
    </source>
</evidence>
<dbReference type="Proteomes" id="UP000197781">
    <property type="component" value="Chromosome"/>
</dbReference>
<evidence type="ECO:0000313" key="14">
    <source>
        <dbReference type="EMBL" id="GED58889.1"/>
    </source>
</evidence>
<evidence type="ECO:0000313" key="17">
    <source>
        <dbReference type="Proteomes" id="UP000197781"/>
    </source>
</evidence>
<keyword evidence="18" id="KW-1185">Reference proteome</keyword>
<dbReference type="InterPro" id="IPR012187">
    <property type="entry name" value="Disulphide_bond_form_BdbC"/>
</dbReference>
<reference evidence="15 16" key="1">
    <citation type="submission" date="2015-05" db="EMBL/GenBank/DDBJ databases">
        <title>Genome sequencing project for genomic taxonomy and phylogenomics of Bacillus-like bacteria.</title>
        <authorList>
            <person name="Liu B."/>
            <person name="Wang J."/>
            <person name="Zhu Y."/>
            <person name="Liu G."/>
            <person name="Chen Q."/>
            <person name="Chen Z."/>
            <person name="Lan J."/>
            <person name="Che J."/>
            <person name="Ge C."/>
            <person name="Shi H."/>
            <person name="Pan Z."/>
            <person name="Liu X."/>
        </authorList>
    </citation>
    <scope>NUCLEOTIDE SEQUENCE [LARGE SCALE GENOMIC DNA]</scope>
    <source>
        <strain evidence="15 16">DSM 9885</strain>
    </source>
</reference>
<dbReference type="EMBL" id="BJOL01000016">
    <property type="protein sequence ID" value="GED58889.1"/>
    <property type="molecule type" value="Genomic_DNA"/>
</dbReference>
<keyword evidence="11" id="KW-0676">Redox-active center</keyword>
<dbReference type="EMBL" id="LDCN01000007">
    <property type="protein sequence ID" value="KLH97142.1"/>
    <property type="molecule type" value="Genomic_DNA"/>
</dbReference>
<dbReference type="GO" id="GO:0006457">
    <property type="term" value="P:protein folding"/>
    <property type="evidence" value="ECO:0007669"/>
    <property type="project" value="InterPro"/>
</dbReference>
<keyword evidence="7" id="KW-0560">Oxidoreductase</keyword>
<keyword evidence="8 12" id="KW-0472">Membrane</keyword>
<keyword evidence="10" id="KW-0143">Chaperone</keyword>
<comment type="similarity">
    <text evidence="2">Belongs to the DsbB family. BdbC subfamily.</text>
</comment>
<dbReference type="PIRSF" id="PIRSF036659">
    <property type="entry name" value="BdbC"/>
    <property type="match status" value="1"/>
</dbReference>
<dbReference type="Proteomes" id="UP000319498">
    <property type="component" value="Unassembled WGS sequence"/>
</dbReference>
<evidence type="ECO:0000256" key="8">
    <source>
        <dbReference type="ARBA" id="ARBA00023136"/>
    </source>
</evidence>
<dbReference type="Proteomes" id="UP000035218">
    <property type="component" value="Unassembled WGS sequence"/>
</dbReference>
<dbReference type="EMBL" id="CP018145">
    <property type="protein sequence ID" value="ASJ52961.1"/>
    <property type="molecule type" value="Genomic_DNA"/>
</dbReference>
<dbReference type="GeneID" id="95754459"/>
<evidence type="ECO:0000256" key="12">
    <source>
        <dbReference type="SAM" id="Phobius"/>
    </source>
</evidence>
<dbReference type="KEGG" id="bfm:BP422_04975"/>
<sequence>MKRQQIVEQAMFAAWGVSLIATGGSLFFSEVLKYIPCDLCWYQRILMYPLVILLGVASAKKDDKIASYALILSIIGGLTSLYHYSIQKIPALQDLGSACGIVPCNTDYINWLGFITIPFLALIAFTLISILLVIVMKNAKEK</sequence>
<dbReference type="Gene3D" id="1.20.1550.10">
    <property type="entry name" value="DsbB-like"/>
    <property type="match status" value="1"/>
</dbReference>